<dbReference type="Pfam" id="PF07714">
    <property type="entry name" value="PK_Tyr_Ser-Thr"/>
    <property type="match status" value="2"/>
</dbReference>
<dbReference type="SUPFAM" id="SSF56112">
    <property type="entry name" value="Protein kinase-like (PK-like)"/>
    <property type="match status" value="2"/>
</dbReference>
<dbReference type="PANTHER" id="PTHR44329:SF288">
    <property type="entry name" value="MITOGEN-ACTIVATED PROTEIN KINASE KINASE KINASE 20"/>
    <property type="match status" value="1"/>
</dbReference>
<keyword evidence="3 7" id="KW-0418">Kinase</keyword>
<reference evidence="7" key="1">
    <citation type="journal article" date="2020" name="New Phytol.">
        <title>Comparative genomics reveals dynamic genome evolution in host specialist ectomycorrhizal fungi.</title>
        <authorList>
            <person name="Lofgren L.A."/>
            <person name="Nguyen N.H."/>
            <person name="Vilgalys R."/>
            <person name="Ruytinx J."/>
            <person name="Liao H.L."/>
            <person name="Branco S."/>
            <person name="Kuo A."/>
            <person name="LaButti K."/>
            <person name="Lipzen A."/>
            <person name="Andreopoulos W."/>
            <person name="Pangilinan J."/>
            <person name="Riley R."/>
            <person name="Hundley H."/>
            <person name="Na H."/>
            <person name="Barry K."/>
            <person name="Grigoriev I.V."/>
            <person name="Stajich J.E."/>
            <person name="Kennedy P.G."/>
        </authorList>
    </citation>
    <scope>NUCLEOTIDE SEQUENCE</scope>
    <source>
        <strain evidence="7">S12</strain>
    </source>
</reference>
<evidence type="ECO:0000256" key="5">
    <source>
        <dbReference type="SAM" id="MobiDB-lite"/>
    </source>
</evidence>
<dbReference type="Gene3D" id="1.10.510.10">
    <property type="entry name" value="Transferase(Phosphotransferase) domain 1"/>
    <property type="match status" value="2"/>
</dbReference>
<evidence type="ECO:0000256" key="2">
    <source>
        <dbReference type="ARBA" id="ARBA00022741"/>
    </source>
</evidence>
<dbReference type="EMBL" id="JABBWE010000010">
    <property type="protein sequence ID" value="KAG1799836.1"/>
    <property type="molecule type" value="Genomic_DNA"/>
</dbReference>
<evidence type="ECO:0000256" key="3">
    <source>
        <dbReference type="ARBA" id="ARBA00022777"/>
    </source>
</evidence>
<dbReference type="GO" id="GO:0004674">
    <property type="term" value="F:protein serine/threonine kinase activity"/>
    <property type="evidence" value="ECO:0007669"/>
    <property type="project" value="TreeGrafter"/>
</dbReference>
<dbReference type="PANTHER" id="PTHR44329">
    <property type="entry name" value="SERINE/THREONINE-PROTEIN KINASE TNNI3K-RELATED"/>
    <property type="match status" value="1"/>
</dbReference>
<keyword evidence="2" id="KW-0547">Nucleotide-binding</keyword>
<accession>A0A9P7DPE5</accession>
<evidence type="ECO:0000313" key="8">
    <source>
        <dbReference type="Proteomes" id="UP000719766"/>
    </source>
</evidence>
<feature type="domain" description="Protein kinase" evidence="6">
    <location>
        <begin position="212"/>
        <end position="480"/>
    </location>
</feature>
<gene>
    <name evidence="7" type="ORF">HD556DRAFT_1345251</name>
</gene>
<dbReference type="AlphaFoldDB" id="A0A9P7DPE5"/>
<evidence type="ECO:0000313" key="7">
    <source>
        <dbReference type="EMBL" id="KAG1799836.1"/>
    </source>
</evidence>
<feature type="domain" description="Protein kinase" evidence="6">
    <location>
        <begin position="1"/>
        <end position="186"/>
    </location>
</feature>
<evidence type="ECO:0000256" key="4">
    <source>
        <dbReference type="ARBA" id="ARBA00022840"/>
    </source>
</evidence>
<evidence type="ECO:0000259" key="6">
    <source>
        <dbReference type="PROSITE" id="PS50011"/>
    </source>
</evidence>
<dbReference type="Proteomes" id="UP000719766">
    <property type="component" value="Unassembled WGS sequence"/>
</dbReference>
<evidence type="ECO:0000256" key="1">
    <source>
        <dbReference type="ARBA" id="ARBA00022679"/>
    </source>
</evidence>
<comment type="caution">
    <text evidence="7">The sequence shown here is derived from an EMBL/GenBank/DDBJ whole genome shotgun (WGS) entry which is preliminary data.</text>
</comment>
<keyword evidence="1" id="KW-0808">Transferase</keyword>
<dbReference type="InterPro" id="IPR000719">
    <property type="entry name" value="Prot_kinase_dom"/>
</dbReference>
<dbReference type="InterPro" id="IPR001245">
    <property type="entry name" value="Ser-Thr/Tyr_kinase_cat_dom"/>
</dbReference>
<name>A0A9P7DPE5_9AGAM</name>
<dbReference type="InterPro" id="IPR051681">
    <property type="entry name" value="Ser/Thr_Kinases-Pseudokinases"/>
</dbReference>
<keyword evidence="4" id="KW-0067">ATP-binding</keyword>
<feature type="region of interest" description="Disordered" evidence="5">
    <location>
        <begin position="506"/>
        <end position="527"/>
    </location>
</feature>
<organism evidence="7 8">
    <name type="scientific">Suillus plorans</name>
    <dbReference type="NCBI Taxonomy" id="116603"/>
    <lineage>
        <taxon>Eukaryota</taxon>
        <taxon>Fungi</taxon>
        <taxon>Dikarya</taxon>
        <taxon>Basidiomycota</taxon>
        <taxon>Agaricomycotina</taxon>
        <taxon>Agaricomycetes</taxon>
        <taxon>Agaricomycetidae</taxon>
        <taxon>Boletales</taxon>
        <taxon>Suillineae</taxon>
        <taxon>Suillaceae</taxon>
        <taxon>Suillus</taxon>
    </lineage>
</organism>
<dbReference type="OrthoDB" id="5966500at2759"/>
<dbReference type="PROSITE" id="PS50011">
    <property type="entry name" value="PROTEIN_KINASE_DOM"/>
    <property type="match status" value="2"/>
</dbReference>
<protein>
    <submittedName>
        <fullName evidence="7">Kinase-like domain-containing protein</fullName>
    </submittedName>
</protein>
<dbReference type="RefSeq" id="XP_041164059.1">
    <property type="nucleotide sequence ID" value="XM_041302221.1"/>
</dbReference>
<dbReference type="InterPro" id="IPR011009">
    <property type="entry name" value="Kinase-like_dom_sf"/>
</dbReference>
<keyword evidence="8" id="KW-1185">Reference proteome</keyword>
<sequence length="568" mass="62526">MPSGTLSTYLEEATTITASAKVALVKGVAAGLDYLQSMNVVHGDLHPGNVLIDDSGNPCLTDFGLATIEGEVDLQLNSTTVERSFNSRWRAPEVLGVELECNPQKPTFMSDIYSFGGVMFFIVSGDIPWKEKKHVQICVTLSSKVLHARPENILDDHWNLIQKCWSWEAGHRPRATKVLQYIDQFRTDNWQGQQPQVPAGQGLVDLTGQIEGTIADFVAAGDFGMVFKCQWRLPAGPMKVAVKVIKVHLSELDLQNFRHVAENWAVLIHDNIVPVLGTTAGFGPSPALVLPWLQSGTLLRLIAEQGAELNIRSRLNLLHGVVSGLCYLHGLNMVHGNITSSNVLVDIKEGEHVARLTDFGLATIFGDRLGDRTIGSFVRTGAIRWTAPELLKADNQPADSAPTTQTDMYSFGHVMFHVLTLVIPWSDINDFVVFQKILGGENISRPATPDMTTARWNEIVQCWSSDVSARPSAKMVMNFLRNELEALTSNDISAGEMRESHSNAMFETEQRNTSINTSKSKAKQNGRGQRILTVNLLTLLGSQRGLPRGRTVTTTAVRSDTVYDQPCT</sequence>
<proteinExistence type="predicted"/>
<dbReference type="GeneID" id="64595985"/>
<dbReference type="GO" id="GO:0005524">
    <property type="term" value="F:ATP binding"/>
    <property type="evidence" value="ECO:0007669"/>
    <property type="project" value="InterPro"/>
</dbReference>